<feature type="region of interest" description="Disordered" evidence="1">
    <location>
        <begin position="1"/>
        <end position="116"/>
    </location>
</feature>
<reference evidence="2 3" key="1">
    <citation type="journal article" date="2016" name="Nat. Commun.">
        <title>Extremotolerant tardigrade genome and improved radiotolerance of human cultured cells by tardigrade-unique protein.</title>
        <authorList>
            <person name="Hashimoto T."/>
            <person name="Horikawa D.D."/>
            <person name="Saito Y."/>
            <person name="Kuwahara H."/>
            <person name="Kozuka-Hata H."/>
            <person name="Shin-I T."/>
            <person name="Minakuchi Y."/>
            <person name="Ohishi K."/>
            <person name="Motoyama A."/>
            <person name="Aizu T."/>
            <person name="Enomoto A."/>
            <person name="Kondo K."/>
            <person name="Tanaka S."/>
            <person name="Hara Y."/>
            <person name="Koshikawa S."/>
            <person name="Sagara H."/>
            <person name="Miura T."/>
            <person name="Yokobori S."/>
            <person name="Miyagawa K."/>
            <person name="Suzuki Y."/>
            <person name="Kubo T."/>
            <person name="Oyama M."/>
            <person name="Kohara Y."/>
            <person name="Fujiyama A."/>
            <person name="Arakawa K."/>
            <person name="Katayama T."/>
            <person name="Toyoda A."/>
            <person name="Kunieda T."/>
        </authorList>
    </citation>
    <scope>NUCLEOTIDE SEQUENCE [LARGE SCALE GENOMIC DNA]</scope>
    <source>
        <strain evidence="2 3">YOKOZUNA-1</strain>
    </source>
</reference>
<keyword evidence="3" id="KW-1185">Reference proteome</keyword>
<gene>
    <name evidence="2" type="primary">RvY_14462-1</name>
    <name evidence="2" type="synonym">RvY_14462.1</name>
    <name evidence="2" type="ORF">RvY_14462</name>
</gene>
<name>A0A1D1VWG4_RAMVA</name>
<dbReference type="AlphaFoldDB" id="A0A1D1VWG4"/>
<proteinExistence type="predicted"/>
<evidence type="ECO:0000313" key="3">
    <source>
        <dbReference type="Proteomes" id="UP000186922"/>
    </source>
</evidence>
<sequence length="116" mass="12733">MPKAKSPKPKSPAVSPRAKTPRSPAGKRPGTPGKRPRTPGKRPPTPKGPPAQAKPRINDEPKINVVSSFHLLRNESVGDRESDYLTGETERAKSVPRRPSKEAHPSHGVRRVRYLP</sequence>
<evidence type="ECO:0000313" key="2">
    <source>
        <dbReference type="EMBL" id="GAV04138.1"/>
    </source>
</evidence>
<evidence type="ECO:0000256" key="1">
    <source>
        <dbReference type="SAM" id="MobiDB-lite"/>
    </source>
</evidence>
<accession>A0A1D1VWG4</accession>
<organism evidence="2 3">
    <name type="scientific">Ramazzottius varieornatus</name>
    <name type="common">Water bear</name>
    <name type="synonym">Tardigrade</name>
    <dbReference type="NCBI Taxonomy" id="947166"/>
    <lineage>
        <taxon>Eukaryota</taxon>
        <taxon>Metazoa</taxon>
        <taxon>Ecdysozoa</taxon>
        <taxon>Tardigrada</taxon>
        <taxon>Eutardigrada</taxon>
        <taxon>Parachela</taxon>
        <taxon>Hypsibioidea</taxon>
        <taxon>Ramazzottiidae</taxon>
        <taxon>Ramazzottius</taxon>
    </lineage>
</organism>
<dbReference type="Proteomes" id="UP000186922">
    <property type="component" value="Unassembled WGS sequence"/>
</dbReference>
<protein>
    <submittedName>
        <fullName evidence="2">Uncharacterized protein</fullName>
    </submittedName>
</protein>
<dbReference type="EMBL" id="BDGG01000010">
    <property type="protein sequence ID" value="GAV04138.1"/>
    <property type="molecule type" value="Genomic_DNA"/>
</dbReference>
<feature type="compositionally biased region" description="Basic and acidic residues" evidence="1">
    <location>
        <begin position="72"/>
        <end position="105"/>
    </location>
</feature>
<feature type="compositionally biased region" description="Basic residues" evidence="1">
    <location>
        <begin position="107"/>
        <end position="116"/>
    </location>
</feature>
<feature type="compositionally biased region" description="Low complexity" evidence="1">
    <location>
        <begin position="11"/>
        <end position="33"/>
    </location>
</feature>
<comment type="caution">
    <text evidence="2">The sequence shown here is derived from an EMBL/GenBank/DDBJ whole genome shotgun (WGS) entry which is preliminary data.</text>
</comment>